<evidence type="ECO:0000313" key="2">
    <source>
        <dbReference type="EMBL" id="SHJ83994.1"/>
    </source>
</evidence>
<sequence>MKKRQIFILIGLLVIIGLVTNLPFLPGPNNLFRISQAIYDGSSMLALFGLVLIPIGLIWTIILYKKKETKNRFASIILWALPLTLFVSTSYLSMLTRNFSRSIAIERAQTLIQELEDFKSVYGFYPDSLTVAGLETPSTGIIGIEDFYYTKNDSSYELTFYHNVILSFNYEIVTYDNTDRHTAKGEIKELHETGYDHWKYEIFD</sequence>
<keyword evidence="3" id="KW-1185">Reference proteome</keyword>
<protein>
    <submittedName>
        <fullName evidence="2">Uncharacterized protein</fullName>
    </submittedName>
</protein>
<reference evidence="3" key="1">
    <citation type="submission" date="2016-11" db="EMBL/GenBank/DDBJ databases">
        <authorList>
            <person name="Varghese N."/>
            <person name="Submissions S."/>
        </authorList>
    </citation>
    <scope>NUCLEOTIDE SEQUENCE [LARGE SCALE GENOMIC DNA]</scope>
    <source>
        <strain evidence="3">DSM 26349</strain>
    </source>
</reference>
<keyword evidence="1" id="KW-0472">Membrane</keyword>
<dbReference type="RefSeq" id="WP_073221002.1">
    <property type="nucleotide sequence ID" value="NZ_FNNS01000038.1"/>
</dbReference>
<keyword evidence="1" id="KW-0812">Transmembrane</keyword>
<evidence type="ECO:0000256" key="1">
    <source>
        <dbReference type="SAM" id="Phobius"/>
    </source>
</evidence>
<dbReference type="OrthoDB" id="851986at2"/>
<evidence type="ECO:0000313" key="3">
    <source>
        <dbReference type="Proteomes" id="UP000184172"/>
    </source>
</evidence>
<accession>A0A1M6MKQ2</accession>
<dbReference type="AlphaFoldDB" id="A0A1M6MKQ2"/>
<feature type="transmembrane region" description="Helical" evidence="1">
    <location>
        <begin position="76"/>
        <end position="94"/>
    </location>
</feature>
<dbReference type="EMBL" id="FQYV01000028">
    <property type="protein sequence ID" value="SHJ83994.1"/>
    <property type="molecule type" value="Genomic_DNA"/>
</dbReference>
<gene>
    <name evidence="2" type="ORF">SAMN04487908_1283</name>
</gene>
<proteinExistence type="predicted"/>
<organism evidence="2 3">
    <name type="scientific">Aequorivita viscosa</name>
    <dbReference type="NCBI Taxonomy" id="797419"/>
    <lineage>
        <taxon>Bacteria</taxon>
        <taxon>Pseudomonadati</taxon>
        <taxon>Bacteroidota</taxon>
        <taxon>Flavobacteriia</taxon>
        <taxon>Flavobacteriales</taxon>
        <taxon>Flavobacteriaceae</taxon>
        <taxon>Aequorivita</taxon>
    </lineage>
</organism>
<dbReference type="Proteomes" id="UP000184172">
    <property type="component" value="Unassembled WGS sequence"/>
</dbReference>
<dbReference type="STRING" id="797419.SAMN05216556_13819"/>
<feature type="transmembrane region" description="Helical" evidence="1">
    <location>
        <begin position="7"/>
        <end position="25"/>
    </location>
</feature>
<keyword evidence="1" id="KW-1133">Transmembrane helix</keyword>
<name>A0A1M6MKQ2_9FLAO</name>
<feature type="transmembrane region" description="Helical" evidence="1">
    <location>
        <begin position="45"/>
        <end position="64"/>
    </location>
</feature>